<sequence length="88" mass="10233">MAMTPAERKRQQRERDKLSAEEREAKLLSRKIVTDLYHSDDAALKRVMARAGIEEEQDLISRLIRGADRMAQDQLEEHISNKVIDSRN</sequence>
<protein>
    <submittedName>
        <fullName evidence="2">Uncharacterized protein</fullName>
    </submittedName>
</protein>
<evidence type="ECO:0000256" key="1">
    <source>
        <dbReference type="SAM" id="MobiDB-lite"/>
    </source>
</evidence>
<feature type="region of interest" description="Disordered" evidence="1">
    <location>
        <begin position="1"/>
        <end position="22"/>
    </location>
</feature>
<organism evidence="2">
    <name type="scientific">Pseudomonas phage Orisa02</name>
    <dbReference type="NCBI Taxonomy" id="3138543"/>
    <lineage>
        <taxon>Viruses</taxon>
    </lineage>
</organism>
<gene>
    <name evidence="2" type="ORF">Orisa02_00049</name>
</gene>
<reference evidence="2" key="1">
    <citation type="journal article" date="2024" name="J. Gen. Virol.">
        <title>Novel phages of Pseudomonas syringae unveil numerous potential auxiliary metabolic genes.</title>
        <authorList>
            <person name="Feltin C."/>
            <person name="Garneau J.R."/>
            <person name="Morris C.E."/>
            <person name="Berard A."/>
            <person name="Torres-Barcelo C."/>
        </authorList>
    </citation>
    <scope>NUCLEOTIDE SEQUENCE</scope>
</reference>
<proteinExistence type="predicted"/>
<dbReference type="EMBL" id="PP179328">
    <property type="protein sequence ID" value="XAI70850.1"/>
    <property type="molecule type" value="Genomic_DNA"/>
</dbReference>
<name>A0AAU6W2D0_9VIRU</name>
<evidence type="ECO:0000313" key="2">
    <source>
        <dbReference type="EMBL" id="XAI70850.1"/>
    </source>
</evidence>
<accession>A0AAU6W2D0</accession>